<accession>A0A061JB92</accession>
<sequence length="55" mass="6468">MATWVKYQANMYRYGLVFCCLSAALAMLVNGDGAKAEWDWMRDRYDRQKSAKRLD</sequence>
<gene>
    <name evidence="1" type="ORF">TRSC58_00058</name>
</gene>
<dbReference type="Proteomes" id="UP000031737">
    <property type="component" value="Unassembled WGS sequence"/>
</dbReference>
<evidence type="ECO:0000313" key="2">
    <source>
        <dbReference type="Proteomes" id="UP000031737"/>
    </source>
</evidence>
<keyword evidence="2" id="KW-1185">Reference proteome</keyword>
<reference evidence="1 2" key="1">
    <citation type="submission" date="2013-07" db="EMBL/GenBank/DDBJ databases">
        <authorList>
            <person name="Stoco P.H."/>
            <person name="Wagner G."/>
            <person name="Gerber A."/>
            <person name="Zaha A."/>
            <person name="Thompson C."/>
            <person name="Bartholomeu D.C."/>
            <person name="Luckemeyer D.D."/>
            <person name="Bahia D."/>
            <person name="Loreto E."/>
            <person name="Prestes E.B."/>
            <person name="Lima F.M."/>
            <person name="Rodrigues-Luiz G."/>
            <person name="Vallejo G.A."/>
            <person name="Filho J.F."/>
            <person name="Monteiro K.M."/>
            <person name="Tyler K.M."/>
            <person name="de Almeida L.G."/>
            <person name="Ortiz M.F."/>
            <person name="Siervo M.A."/>
            <person name="de Moraes M.H."/>
            <person name="Cunha O.L."/>
            <person name="Mendonca-Neto R."/>
            <person name="Silva R."/>
            <person name="Teixeira S.M."/>
            <person name="Murta S.M."/>
            <person name="Sincero T.C."/>
            <person name="Mendes T.A."/>
            <person name="Urmenyi T.P."/>
            <person name="Silva V.G."/>
            <person name="da Rocha W.D."/>
            <person name="Andersson B."/>
            <person name="Romanha A.J."/>
            <person name="Steindel M."/>
            <person name="de Vasconcelos A.T."/>
            <person name="Grisard E.C."/>
        </authorList>
    </citation>
    <scope>NUCLEOTIDE SEQUENCE [LARGE SCALE GENOMIC DNA]</scope>
    <source>
        <strain evidence="1 2">SC58</strain>
    </source>
</reference>
<proteinExistence type="predicted"/>
<dbReference type="AlphaFoldDB" id="A0A061JB92"/>
<comment type="caution">
    <text evidence="1">The sequence shown here is derived from an EMBL/GenBank/DDBJ whole genome shotgun (WGS) entry which is preliminary data.</text>
</comment>
<evidence type="ECO:0000313" key="1">
    <source>
        <dbReference type="EMBL" id="ESL12179.1"/>
    </source>
</evidence>
<dbReference type="EMBL" id="AUPL01000058">
    <property type="protein sequence ID" value="ESL12179.1"/>
    <property type="molecule type" value="Genomic_DNA"/>
</dbReference>
<protein>
    <submittedName>
        <fullName evidence="1">Uncharacterized protein</fullName>
    </submittedName>
</protein>
<dbReference type="VEuPathDB" id="TriTrypDB:TRSC58_00058"/>
<name>A0A061JB92_TRYRA</name>
<organism evidence="1 2">
    <name type="scientific">Trypanosoma rangeli SC58</name>
    <dbReference type="NCBI Taxonomy" id="429131"/>
    <lineage>
        <taxon>Eukaryota</taxon>
        <taxon>Discoba</taxon>
        <taxon>Euglenozoa</taxon>
        <taxon>Kinetoplastea</taxon>
        <taxon>Metakinetoplastina</taxon>
        <taxon>Trypanosomatida</taxon>
        <taxon>Trypanosomatidae</taxon>
        <taxon>Trypanosoma</taxon>
        <taxon>Herpetosoma</taxon>
    </lineage>
</organism>